<dbReference type="EMBL" id="GL698516">
    <property type="protein sequence ID" value="EFY88113.1"/>
    <property type="molecule type" value="Genomic_DNA"/>
</dbReference>
<proteinExistence type="predicted"/>
<sequence length="763" mass="86823">MFRMSSPETFPYAPLDLSRRTFRLVRLLPPKPSVIPGCYGTLRIELLEAEIDDAAKPSCEYDALTYVWGVTAQDKPTRAIIVEDRGKSYRLWIHRPLELALLHFIENKVSDLPLFVDQICINQGEDNNGEYNEKAHQVSLMRDIYSQCNRAIVWLGTATRGSDEWFKYTREICHEGLLSGLMGPRVSTFMQVFDAVMDPSIEVTGQQREDRDALLELVRRRGDQYPIAGYTDVLDRSWFNRLWTIQEACLAPGVIMVCGSQSLCFDCFRAGALFYNIYNTHWVGQLREAKSKSELRQRDAVFQKTSGFHRVFQERKAIHMTGTRQSFYNVILKYNVNEDRAKIGATLPEDRIFGLLGLTADDDPLRQQVRVRYNPVDPEAEVVRIYTEVAALLLGDNIDALLYVQAGKKTRGLPSWVPDWKMELKLPVGYTSLKEPLFNAGGPRDQGRFHVHHETGRLTIRGCIVGEVVAVGELTYRDRVDSMIQRDVDYRWAKKFFDEAAQFTRDAGAMRNDDTASLALQSQRVCDSGLSYQQFVNRLGLDDGIKRLGVVHGYYYRIGQRLLESDATVASYHISRIYRTVGITPWYFIPPPEMDTLRICARDPASACRVLCSALSDFVEDMVGLCVASAHVSILPYYLQLRRRYGKVTLYVGDETMRKYGLDPDQGVRKDMTAFSENILKNVGRRLYRTATGHVGIGPPEMRPRDAVTVFHGGTTPHLLRRVARPESGDDDELWQYVGEAYCDGIMHGEALGAISERRFTLC</sequence>
<organism evidence="3">
    <name type="scientific">Metarhizium acridum (strain CQMa 102)</name>
    <dbReference type="NCBI Taxonomy" id="655827"/>
    <lineage>
        <taxon>Eukaryota</taxon>
        <taxon>Fungi</taxon>
        <taxon>Dikarya</taxon>
        <taxon>Ascomycota</taxon>
        <taxon>Pezizomycotina</taxon>
        <taxon>Sordariomycetes</taxon>
        <taxon>Hypocreomycetidae</taxon>
        <taxon>Hypocreales</taxon>
        <taxon>Clavicipitaceae</taxon>
        <taxon>Metarhizium</taxon>
    </lineage>
</organism>
<accession>E9E7K3</accession>
<keyword evidence="3" id="KW-1185">Reference proteome</keyword>
<dbReference type="PANTHER" id="PTHR24148:SF73">
    <property type="entry name" value="HET DOMAIN PROTEIN (AFU_ORTHOLOGUE AFUA_8G01020)"/>
    <property type="match status" value="1"/>
</dbReference>
<gene>
    <name evidence="2" type="ORF">MAC_05851</name>
</gene>
<dbReference type="STRING" id="655827.E9E7K3"/>
<reference evidence="2 3" key="1">
    <citation type="journal article" date="2011" name="PLoS Genet.">
        <title>Genome sequencing and comparative transcriptomics of the model entomopathogenic fungi Metarhizium anisopliae and M. acridum.</title>
        <authorList>
            <person name="Gao Q."/>
            <person name="Jin K."/>
            <person name="Ying S.H."/>
            <person name="Zhang Y."/>
            <person name="Xiao G."/>
            <person name="Shang Y."/>
            <person name="Duan Z."/>
            <person name="Hu X."/>
            <person name="Xie X.Q."/>
            <person name="Zhou G."/>
            <person name="Peng G."/>
            <person name="Luo Z."/>
            <person name="Huang W."/>
            <person name="Wang B."/>
            <person name="Fang W."/>
            <person name="Wang S."/>
            <person name="Zhong Y."/>
            <person name="Ma L.J."/>
            <person name="St Leger R.J."/>
            <person name="Zhao G.P."/>
            <person name="Pei Y."/>
            <person name="Feng M.G."/>
            <person name="Xia Y."/>
            <person name="Wang C."/>
        </authorList>
    </citation>
    <scope>NUCLEOTIDE SEQUENCE [LARGE SCALE GENOMIC DNA]</scope>
    <source>
        <strain evidence="2 3">CQMa 102</strain>
    </source>
</reference>
<dbReference type="GeneID" id="19250162"/>
<dbReference type="AlphaFoldDB" id="E9E7K3"/>
<evidence type="ECO:0000313" key="3">
    <source>
        <dbReference type="Proteomes" id="UP000002499"/>
    </source>
</evidence>
<dbReference type="OMA" id="IYNTHWV"/>
<evidence type="ECO:0000313" key="2">
    <source>
        <dbReference type="EMBL" id="EFY88113.1"/>
    </source>
</evidence>
<dbReference type="eggNOG" id="ENOG502RX0F">
    <property type="taxonomic scope" value="Eukaryota"/>
</dbReference>
<feature type="domain" description="Heterokaryon incompatibility" evidence="1">
    <location>
        <begin position="61"/>
        <end position="247"/>
    </location>
</feature>
<dbReference type="Proteomes" id="UP000002499">
    <property type="component" value="Unassembled WGS sequence"/>
</dbReference>
<dbReference type="OrthoDB" id="4587016at2759"/>
<dbReference type="PANTHER" id="PTHR24148">
    <property type="entry name" value="ANKYRIN REPEAT DOMAIN-CONTAINING PROTEIN 39 HOMOLOG-RELATED"/>
    <property type="match status" value="1"/>
</dbReference>
<dbReference type="KEGG" id="maw:19250162"/>
<protein>
    <submittedName>
        <fullName evidence="2">Heterokaryon incompatibility protein</fullName>
    </submittedName>
</protein>
<dbReference type="Pfam" id="PF06985">
    <property type="entry name" value="HET"/>
    <property type="match status" value="1"/>
</dbReference>
<dbReference type="InParanoid" id="E9E7K3"/>
<dbReference type="InterPro" id="IPR052895">
    <property type="entry name" value="HetReg/Transcr_Mod"/>
</dbReference>
<dbReference type="HOGENOM" id="CLU_004184_7_2_1"/>
<evidence type="ECO:0000259" key="1">
    <source>
        <dbReference type="Pfam" id="PF06985"/>
    </source>
</evidence>
<name>E9E7K3_METAQ</name>
<dbReference type="InterPro" id="IPR010730">
    <property type="entry name" value="HET"/>
</dbReference>
<dbReference type="Pfam" id="PF26639">
    <property type="entry name" value="Het-6_barrel"/>
    <property type="match status" value="1"/>
</dbReference>